<dbReference type="EMBL" id="QPJU01000003">
    <property type="protein sequence ID" value="RCX10048.1"/>
    <property type="molecule type" value="Genomic_DNA"/>
</dbReference>
<evidence type="ECO:0000256" key="1">
    <source>
        <dbReference type="SAM" id="Phobius"/>
    </source>
</evidence>
<dbReference type="OrthoDB" id="6850253at2"/>
<name>A0A369ANY1_9BURK</name>
<dbReference type="Proteomes" id="UP000252174">
    <property type="component" value="Unassembled WGS sequence"/>
</dbReference>
<dbReference type="RefSeq" id="WP_114482752.1">
    <property type="nucleotide sequence ID" value="NZ_QPJU01000003.1"/>
</dbReference>
<accession>A0A369ANY1</accession>
<feature type="transmembrane region" description="Helical" evidence="1">
    <location>
        <begin position="24"/>
        <end position="49"/>
    </location>
</feature>
<keyword evidence="1" id="KW-1133">Transmembrane helix</keyword>
<protein>
    <recommendedName>
        <fullName evidence="4">DUF3137 domain-containing protein</fullName>
    </recommendedName>
</protein>
<keyword evidence="1" id="KW-0812">Transmembrane</keyword>
<gene>
    <name evidence="2" type="ORF">DFR45_10332</name>
</gene>
<evidence type="ECO:0000313" key="2">
    <source>
        <dbReference type="EMBL" id="RCX10048.1"/>
    </source>
</evidence>
<proteinExistence type="predicted"/>
<dbReference type="AlphaFoldDB" id="A0A369ANY1"/>
<keyword evidence="3" id="KW-1185">Reference proteome</keyword>
<evidence type="ECO:0000313" key="3">
    <source>
        <dbReference type="Proteomes" id="UP000252174"/>
    </source>
</evidence>
<evidence type="ECO:0008006" key="4">
    <source>
        <dbReference type="Google" id="ProtNLM"/>
    </source>
</evidence>
<reference evidence="2 3" key="1">
    <citation type="submission" date="2018-07" db="EMBL/GenBank/DDBJ databases">
        <title>Genomic Encyclopedia of Type Strains, Phase IV (KMG-IV): sequencing the most valuable type-strain genomes for metagenomic binning, comparative biology and taxonomic classification.</title>
        <authorList>
            <person name="Goeker M."/>
        </authorList>
    </citation>
    <scope>NUCLEOTIDE SEQUENCE [LARGE SCALE GENOMIC DNA]</scope>
    <source>
        <strain evidence="2 3">DSM 100911</strain>
    </source>
</reference>
<sequence length="253" mass="27614">MTDESLKTSSDLIRWLKMLALPAWARLGLAVIMLLILLSALGLLGAGLYQRDKDSIASAVTMLTVGIPVGLVVVALVFGDGGAQKLKALTEQLLREEIPAALLENLSANGMGGRYTKAHVTAKIRGCIADFTLHVADSHLSPNVQLERKLDFKLELNVKKVNFVVWLPQTAHQADGFAELIARYKSCFFGAEKEGYFRNSEPLCGEKPGFVGIVFIKALGDDFLLNPAERLYFVQDFAFFIRGLLDAEVADGS</sequence>
<keyword evidence="1" id="KW-0472">Membrane</keyword>
<organism evidence="2 3">
    <name type="scientific">Extensimonas vulgaris</name>
    <dbReference type="NCBI Taxonomy" id="1031594"/>
    <lineage>
        <taxon>Bacteria</taxon>
        <taxon>Pseudomonadati</taxon>
        <taxon>Pseudomonadota</taxon>
        <taxon>Betaproteobacteria</taxon>
        <taxon>Burkholderiales</taxon>
        <taxon>Comamonadaceae</taxon>
        <taxon>Extensimonas</taxon>
    </lineage>
</organism>
<comment type="caution">
    <text evidence="2">The sequence shown here is derived from an EMBL/GenBank/DDBJ whole genome shotgun (WGS) entry which is preliminary data.</text>
</comment>
<feature type="transmembrane region" description="Helical" evidence="1">
    <location>
        <begin position="55"/>
        <end position="78"/>
    </location>
</feature>